<dbReference type="InterPro" id="IPR036941">
    <property type="entry name" value="Rcpt_L-dom_sf"/>
</dbReference>
<keyword evidence="5 19" id="KW-0812">Transmembrane</keyword>
<keyword evidence="4" id="KW-0165">Cleavage on pair of basic residues</keyword>
<keyword evidence="13" id="KW-0675">Receptor</keyword>
<keyword evidence="3" id="KW-0808">Transferase</keyword>
<evidence type="ECO:0000256" key="7">
    <source>
        <dbReference type="ARBA" id="ARBA00022737"/>
    </source>
</evidence>
<dbReference type="InterPro" id="IPR000719">
    <property type="entry name" value="Prot_kinase_dom"/>
</dbReference>
<dbReference type="InterPro" id="IPR036116">
    <property type="entry name" value="FN3_sf"/>
</dbReference>
<keyword evidence="15" id="KW-0464">Manganese</keyword>
<evidence type="ECO:0000256" key="18">
    <source>
        <dbReference type="SAM" id="MobiDB-lite"/>
    </source>
</evidence>
<dbReference type="GO" id="GO:0051897">
    <property type="term" value="P:positive regulation of phosphatidylinositol 3-kinase/protein kinase B signal transduction"/>
    <property type="evidence" value="ECO:0007669"/>
    <property type="project" value="TreeGrafter"/>
</dbReference>
<dbReference type="GO" id="GO:0043410">
    <property type="term" value="P:positive regulation of MAPK cascade"/>
    <property type="evidence" value="ECO:0007669"/>
    <property type="project" value="TreeGrafter"/>
</dbReference>
<organism evidence="22 23">
    <name type="scientific">Bemisia tabaci</name>
    <name type="common">Sweetpotato whitefly</name>
    <name type="synonym">Aleurodes tabaci</name>
    <dbReference type="NCBI Taxonomy" id="7038"/>
    <lineage>
        <taxon>Eukaryota</taxon>
        <taxon>Metazoa</taxon>
        <taxon>Ecdysozoa</taxon>
        <taxon>Arthropoda</taxon>
        <taxon>Hexapoda</taxon>
        <taxon>Insecta</taxon>
        <taxon>Pterygota</taxon>
        <taxon>Neoptera</taxon>
        <taxon>Paraneoptera</taxon>
        <taxon>Hemiptera</taxon>
        <taxon>Sternorrhyncha</taxon>
        <taxon>Aleyrodoidea</taxon>
        <taxon>Aleyrodidae</taxon>
        <taxon>Aleyrodinae</taxon>
        <taxon>Bemisia</taxon>
    </lineage>
</organism>
<accession>A0A9P0AA35</accession>
<dbReference type="InterPro" id="IPR001245">
    <property type="entry name" value="Ser-Thr/Tyr_kinase_cat_dom"/>
</dbReference>
<evidence type="ECO:0000256" key="14">
    <source>
        <dbReference type="ARBA" id="ARBA00023180"/>
    </source>
</evidence>
<evidence type="ECO:0000256" key="1">
    <source>
        <dbReference type="ARBA" id="ARBA00004479"/>
    </source>
</evidence>
<dbReference type="GO" id="GO:0005009">
    <property type="term" value="F:insulin receptor activity"/>
    <property type="evidence" value="ECO:0007669"/>
    <property type="project" value="TreeGrafter"/>
</dbReference>
<dbReference type="Proteomes" id="UP001152759">
    <property type="component" value="Chromosome 3"/>
</dbReference>
<dbReference type="EC" id="2.7.10.1" evidence="2"/>
<evidence type="ECO:0000256" key="6">
    <source>
        <dbReference type="ARBA" id="ARBA00022729"/>
    </source>
</evidence>
<dbReference type="PROSITE" id="PS00109">
    <property type="entry name" value="PROTEIN_KINASE_TYR"/>
    <property type="match status" value="1"/>
</dbReference>
<dbReference type="Pfam" id="PF07714">
    <property type="entry name" value="PK_Tyr_Ser-Thr"/>
    <property type="match status" value="1"/>
</dbReference>
<dbReference type="SMART" id="SM00060">
    <property type="entry name" value="FN3"/>
    <property type="match status" value="3"/>
</dbReference>
<evidence type="ECO:0000256" key="13">
    <source>
        <dbReference type="ARBA" id="ARBA00023170"/>
    </source>
</evidence>
<dbReference type="SMART" id="SM00219">
    <property type="entry name" value="TyrKc"/>
    <property type="match status" value="1"/>
</dbReference>
<dbReference type="InterPro" id="IPR000494">
    <property type="entry name" value="Rcpt_L-dom"/>
</dbReference>
<dbReference type="PROSITE" id="PS50853">
    <property type="entry name" value="FN3"/>
    <property type="match status" value="1"/>
</dbReference>
<evidence type="ECO:0000259" key="21">
    <source>
        <dbReference type="PROSITE" id="PS50853"/>
    </source>
</evidence>
<evidence type="ECO:0000256" key="17">
    <source>
        <dbReference type="PROSITE-ProRule" id="PRU10141"/>
    </source>
</evidence>
<dbReference type="GO" id="GO:0030424">
    <property type="term" value="C:axon"/>
    <property type="evidence" value="ECO:0007669"/>
    <property type="project" value="TreeGrafter"/>
</dbReference>
<keyword evidence="10 17" id="KW-0067">ATP-binding</keyword>
<feature type="transmembrane region" description="Helical" evidence="19">
    <location>
        <begin position="789"/>
        <end position="811"/>
    </location>
</feature>
<dbReference type="Gene3D" id="2.60.40.10">
    <property type="entry name" value="Immunoglobulins"/>
    <property type="match status" value="3"/>
</dbReference>
<evidence type="ECO:0000256" key="10">
    <source>
        <dbReference type="ARBA" id="ARBA00022840"/>
    </source>
</evidence>
<evidence type="ECO:0000256" key="19">
    <source>
        <dbReference type="SAM" id="Phobius"/>
    </source>
</evidence>
<dbReference type="PROSITE" id="PS50011">
    <property type="entry name" value="PROTEIN_KINASE_DOM"/>
    <property type="match status" value="1"/>
</dbReference>
<dbReference type="Pfam" id="PF01030">
    <property type="entry name" value="Recep_L_domain"/>
    <property type="match status" value="1"/>
</dbReference>
<keyword evidence="7" id="KW-0677">Repeat</keyword>
<dbReference type="Gene3D" id="3.80.20.20">
    <property type="entry name" value="Receptor L-domain"/>
    <property type="match status" value="1"/>
</dbReference>
<proteinExistence type="predicted"/>
<dbReference type="CDD" id="cd00063">
    <property type="entry name" value="FN3"/>
    <property type="match status" value="2"/>
</dbReference>
<comment type="catalytic activity">
    <reaction evidence="16">
        <text>L-tyrosyl-[protein] + ATP = O-phospho-L-tyrosyl-[protein] + ADP + H(+)</text>
        <dbReference type="Rhea" id="RHEA:10596"/>
        <dbReference type="Rhea" id="RHEA-COMP:10136"/>
        <dbReference type="Rhea" id="RHEA-COMP:20101"/>
        <dbReference type="ChEBI" id="CHEBI:15378"/>
        <dbReference type="ChEBI" id="CHEBI:30616"/>
        <dbReference type="ChEBI" id="CHEBI:46858"/>
        <dbReference type="ChEBI" id="CHEBI:61978"/>
        <dbReference type="ChEBI" id="CHEBI:456216"/>
        <dbReference type="EC" id="2.7.10.1"/>
    </reaction>
</comment>
<keyword evidence="11 19" id="KW-1133">Transmembrane helix</keyword>
<dbReference type="InterPro" id="IPR003961">
    <property type="entry name" value="FN3_dom"/>
</dbReference>
<gene>
    <name evidence="22" type="ORF">BEMITA_LOCUS6357</name>
</gene>
<name>A0A9P0AA35_BEMTA</name>
<dbReference type="InterPro" id="IPR011009">
    <property type="entry name" value="Kinase-like_dom_sf"/>
</dbReference>
<dbReference type="SUPFAM" id="SSF56112">
    <property type="entry name" value="Protein kinase-like (PK-like)"/>
    <property type="match status" value="1"/>
</dbReference>
<evidence type="ECO:0000256" key="5">
    <source>
        <dbReference type="ARBA" id="ARBA00022692"/>
    </source>
</evidence>
<evidence type="ECO:0000313" key="23">
    <source>
        <dbReference type="Proteomes" id="UP001152759"/>
    </source>
</evidence>
<feature type="domain" description="Protein kinase" evidence="20">
    <location>
        <begin position="847"/>
        <end position="1108"/>
    </location>
</feature>
<dbReference type="InterPro" id="IPR020635">
    <property type="entry name" value="Tyr_kinase_cat_dom"/>
</dbReference>
<dbReference type="GO" id="GO:0042593">
    <property type="term" value="P:glucose homeostasis"/>
    <property type="evidence" value="ECO:0007669"/>
    <property type="project" value="TreeGrafter"/>
</dbReference>
<dbReference type="GO" id="GO:0043560">
    <property type="term" value="F:insulin receptor substrate binding"/>
    <property type="evidence" value="ECO:0007669"/>
    <property type="project" value="TreeGrafter"/>
</dbReference>
<keyword evidence="8 17" id="KW-0547">Nucleotide-binding</keyword>
<evidence type="ECO:0000313" key="22">
    <source>
        <dbReference type="EMBL" id="CAH0387330.1"/>
    </source>
</evidence>
<dbReference type="GO" id="GO:0005899">
    <property type="term" value="C:insulin receptor complex"/>
    <property type="evidence" value="ECO:0007669"/>
    <property type="project" value="TreeGrafter"/>
</dbReference>
<dbReference type="InterPro" id="IPR008266">
    <property type="entry name" value="Tyr_kinase_AS"/>
</dbReference>
<dbReference type="PANTHER" id="PTHR24416:SF525">
    <property type="entry name" value="INSULIN-LIKE RECEPTOR"/>
    <property type="match status" value="1"/>
</dbReference>
<feature type="domain" description="Fibronectin type-III" evidence="21">
    <location>
        <begin position="685"/>
        <end position="781"/>
    </location>
</feature>
<dbReference type="Gene3D" id="3.30.200.20">
    <property type="entry name" value="Phosphorylase Kinase, domain 1"/>
    <property type="match status" value="1"/>
</dbReference>
<evidence type="ECO:0000256" key="3">
    <source>
        <dbReference type="ARBA" id="ARBA00022679"/>
    </source>
</evidence>
<protein>
    <recommendedName>
        <fullName evidence="2">receptor protein-tyrosine kinase</fullName>
        <ecNumber evidence="2">2.7.10.1</ecNumber>
    </recommendedName>
</protein>
<dbReference type="Gene3D" id="2.10.220.10">
    <property type="entry name" value="Hormone Receptor, Insulin-like Growth Factor Receptor 1, Chain A, domain 2"/>
    <property type="match status" value="1"/>
</dbReference>
<feature type="region of interest" description="Disordered" evidence="18">
    <location>
        <begin position="1199"/>
        <end position="1232"/>
    </location>
</feature>
<evidence type="ECO:0000256" key="15">
    <source>
        <dbReference type="ARBA" id="ARBA00023211"/>
    </source>
</evidence>
<dbReference type="PRINTS" id="PR00109">
    <property type="entry name" value="TYRKINASE"/>
</dbReference>
<dbReference type="InterPro" id="IPR017441">
    <property type="entry name" value="Protein_kinase_ATP_BS"/>
</dbReference>
<evidence type="ECO:0000256" key="11">
    <source>
        <dbReference type="ARBA" id="ARBA00022989"/>
    </source>
</evidence>
<keyword evidence="6" id="KW-0732">Signal</keyword>
<dbReference type="EMBL" id="OU963864">
    <property type="protein sequence ID" value="CAH0387330.1"/>
    <property type="molecule type" value="Genomic_DNA"/>
</dbReference>
<feature type="binding site" evidence="17">
    <location>
        <position position="876"/>
    </location>
    <ligand>
        <name>ATP</name>
        <dbReference type="ChEBI" id="CHEBI:30616"/>
    </ligand>
</feature>
<dbReference type="InterPro" id="IPR050122">
    <property type="entry name" value="RTK"/>
</dbReference>
<comment type="subcellular location">
    <subcellularLocation>
        <location evidence="1">Membrane</location>
        <topology evidence="1">Single-pass type I membrane protein</topology>
    </subcellularLocation>
</comment>
<dbReference type="Gene3D" id="1.10.510.10">
    <property type="entry name" value="Transferase(Phosphotransferase) domain 1"/>
    <property type="match status" value="1"/>
</dbReference>
<evidence type="ECO:0000256" key="4">
    <source>
        <dbReference type="ARBA" id="ARBA00022685"/>
    </source>
</evidence>
<dbReference type="GO" id="GO:0005524">
    <property type="term" value="F:ATP binding"/>
    <property type="evidence" value="ECO:0007669"/>
    <property type="project" value="UniProtKB-UniRule"/>
</dbReference>
<reference evidence="22" key="1">
    <citation type="submission" date="2021-12" db="EMBL/GenBank/DDBJ databases">
        <authorList>
            <person name="King R."/>
        </authorList>
    </citation>
    <scope>NUCLEOTIDE SEQUENCE</scope>
</reference>
<evidence type="ECO:0000256" key="9">
    <source>
        <dbReference type="ARBA" id="ARBA00022777"/>
    </source>
</evidence>
<evidence type="ECO:0000256" key="2">
    <source>
        <dbReference type="ARBA" id="ARBA00011902"/>
    </source>
</evidence>
<dbReference type="AlphaFoldDB" id="A0A9P0AA35"/>
<evidence type="ECO:0000256" key="8">
    <source>
        <dbReference type="ARBA" id="ARBA00022741"/>
    </source>
</evidence>
<evidence type="ECO:0000256" key="12">
    <source>
        <dbReference type="ARBA" id="ARBA00023136"/>
    </source>
</evidence>
<sequence>MRSMALSDTLCYGDTVNWHAIVENVTISPPPVEVTVSKECNKSRAEYCRHCPSDYQYCWSGEPGTCQPRTPKYPANFCPRLETPDGTCVTECPRPLVKYKHWCIVDEECRNLSSELIVRKRPSSLDPLGLGAASSEAAKRQHFPFQGSCIVDCPPRYERIDRKEGATCEPCPRDKIYCNQCKGGKIRSIAEAEALKGCIYINDSLEIEISNERNNSAIQDILTAYLGDIEEIENHLKVSRSLALQSLNFLRNLTIIHGKPKEMSNRIQDNSSHPSFIVTENQNLQELWDWDQKPDGRKFEIRQGTLSFHDNPKLCISTIKDFALIANMSTANQSEVSTFSNGEKAPCHSTNINATVVKTASDTVIIDISRPKSKETSSLSLRYVVYYSEVKDQNLTAHEGPDECGSNSWRISETIVSANETEALMANDASVPEKQTHILGHLEPDTLYAFYVRTINFSGLSTVHYVRTTPARPSLPQDVKAHSNSSSQIVLSWRPPRHPNGNLTHYVLKGYLREYNQSYLDKRNYCQRKLLRIAPNNATFPPDFITGAAESDKCRKSYKCKDLEYSKTINWELEDIKHYQCDNYMLKWLELAHLMHDSAPDFPASSASVDAPENFNFQDERTSFYHNVSKDMTLFSIDNLMHFSEYVILVSACREIYPNETTAHCSYDVFITAKTLSLREADDINLDSINSTVINNETVLIRFDEPYEPNGVILSYEIEYYQEPDSEGKSRKCITRSEFLDMNRSLELSVGPGLYSYRIVATSLAGPGNPSIPKSFEIKDREGSSYTTLFMLFTILISGVLIACLFGYFYLKKKAMEANMKLYASVNPDYFRMPYVVDEWEVPRRDVTIVKELGEGTFGTVFEGLLYPDKKKCAVKTVQKNKEHDVNEFLNEASVMKAFSNAYHIVKLLGVVSIDRPPLAIMELMALGDLKSFLRGSREQPEFLPDTKRIYKMAAQIADGMAYLEARKFVHRDLAARNCMVAEDMTVKIGDFGMTRDVYETDYYKKGDKGLLPIRWMAPESLGDGIFTSSSDSWSYGVVLWEIATLAEQPYQGLANEQVLQYVLSKQILDTPTDFPEALKPLMNQCWSWRPPQRPSFMAILDILDPVTDEDFRSVSFYHSEEGRELRKNLKHRSQEKASKDQAQVLAFMSSSSEKFYSPKQLANTLGLFKSRSHSKSKTSLGGSASSYVLTDAYVPLKQFPDYPGDDPVDDQPSTSMSHPTLNGHLPSTSRS</sequence>
<evidence type="ECO:0000256" key="16">
    <source>
        <dbReference type="ARBA" id="ARBA00051243"/>
    </source>
</evidence>
<evidence type="ECO:0000259" key="20">
    <source>
        <dbReference type="PROSITE" id="PS50011"/>
    </source>
</evidence>
<dbReference type="PANTHER" id="PTHR24416">
    <property type="entry name" value="TYROSINE-PROTEIN KINASE RECEPTOR"/>
    <property type="match status" value="1"/>
</dbReference>
<dbReference type="FunFam" id="1.10.510.10:FF:001227">
    <property type="entry name" value="Tyrosine-protein kinase receptor"/>
    <property type="match status" value="1"/>
</dbReference>
<dbReference type="SUPFAM" id="SSF49265">
    <property type="entry name" value="Fibronectin type III"/>
    <property type="match status" value="2"/>
</dbReference>
<dbReference type="InterPro" id="IPR013783">
    <property type="entry name" value="Ig-like_fold"/>
</dbReference>
<keyword evidence="14" id="KW-0325">Glycoprotein</keyword>
<keyword evidence="9" id="KW-0418">Kinase</keyword>
<dbReference type="PROSITE" id="PS00107">
    <property type="entry name" value="PROTEIN_KINASE_ATP"/>
    <property type="match status" value="1"/>
</dbReference>
<dbReference type="SUPFAM" id="SSF52058">
    <property type="entry name" value="L domain-like"/>
    <property type="match status" value="1"/>
</dbReference>
<keyword evidence="23" id="KW-1185">Reference proteome</keyword>
<feature type="compositionally biased region" description="Polar residues" evidence="18">
    <location>
        <begin position="1212"/>
        <end position="1232"/>
    </location>
</feature>
<keyword evidence="12 19" id="KW-0472">Membrane</keyword>